<feature type="compositionally biased region" description="Basic and acidic residues" evidence="5">
    <location>
        <begin position="535"/>
        <end position="551"/>
    </location>
</feature>
<keyword evidence="4" id="KW-0443">Lipid metabolism</keyword>
<dbReference type="Proteomes" id="UP000235616">
    <property type="component" value="Unassembled WGS sequence"/>
</dbReference>
<dbReference type="SUPFAM" id="SSF56801">
    <property type="entry name" value="Acetyl-CoA synthetase-like"/>
    <property type="match status" value="1"/>
</dbReference>
<organism evidence="8 9">
    <name type="scientific">Trinickia dabaoshanensis</name>
    <dbReference type="NCBI Taxonomy" id="564714"/>
    <lineage>
        <taxon>Bacteria</taxon>
        <taxon>Pseudomonadati</taxon>
        <taxon>Pseudomonadota</taxon>
        <taxon>Betaproteobacteria</taxon>
        <taxon>Burkholderiales</taxon>
        <taxon>Burkholderiaceae</taxon>
        <taxon>Trinickia</taxon>
    </lineage>
</organism>
<dbReference type="InterPro" id="IPR000873">
    <property type="entry name" value="AMP-dep_synth/lig_dom"/>
</dbReference>
<dbReference type="PROSITE" id="PS00455">
    <property type="entry name" value="AMP_BINDING"/>
    <property type="match status" value="1"/>
</dbReference>
<dbReference type="InterPro" id="IPR042099">
    <property type="entry name" value="ANL_N_sf"/>
</dbReference>
<dbReference type="CDD" id="cd12118">
    <property type="entry name" value="ttLC_FACS_AEE21_like"/>
    <property type="match status" value="1"/>
</dbReference>
<evidence type="ECO:0000256" key="4">
    <source>
        <dbReference type="ARBA" id="ARBA00023098"/>
    </source>
</evidence>
<reference evidence="8 9" key="1">
    <citation type="submission" date="2018-01" db="EMBL/GenBank/DDBJ databases">
        <title>Whole genome analyses suggest that Burkholderia sensu lato contains two further novel genera in the rhizoxinica-symbiotica group Mycetohabitans gen. nov., and Trinickia gen. nov.: implications for the evolution of diazotrophy and nodulation in the Burkholderiaceae.</title>
        <authorList>
            <person name="Estrada-de los Santos P."/>
            <person name="Palmer M."/>
            <person name="Chavez-Ramirez B."/>
            <person name="Beukes C."/>
            <person name="Steenkamp E.T."/>
            <person name="Hirsch A.M."/>
            <person name="Manyaka P."/>
            <person name="Maluk M."/>
            <person name="Lafos M."/>
            <person name="Crook M."/>
            <person name="Gross E."/>
            <person name="Simon M.F."/>
            <person name="Bueno dos Reis Junior F."/>
            <person name="Poole P.S."/>
            <person name="Venter S.N."/>
            <person name="James E.K."/>
        </authorList>
    </citation>
    <scope>NUCLEOTIDE SEQUENCE [LARGE SCALE GENOMIC DNA]</scope>
    <source>
        <strain evidence="8 9">GIMN1.004</strain>
    </source>
</reference>
<dbReference type="FunFam" id="3.30.300.30:FF:000008">
    <property type="entry name" value="2,3-dihydroxybenzoate-AMP ligase"/>
    <property type="match status" value="1"/>
</dbReference>
<comment type="similarity">
    <text evidence="1">Belongs to the ATP-dependent AMP-binding enzyme family.</text>
</comment>
<dbReference type="Pfam" id="PF13193">
    <property type="entry name" value="AMP-binding_C"/>
    <property type="match status" value="1"/>
</dbReference>
<evidence type="ECO:0000313" key="8">
    <source>
        <dbReference type="EMBL" id="PMS14513.1"/>
    </source>
</evidence>
<feature type="domain" description="AMP-binding enzyme C-terminal" evidence="7">
    <location>
        <begin position="460"/>
        <end position="533"/>
    </location>
</feature>
<dbReference type="Gene3D" id="3.40.50.12780">
    <property type="entry name" value="N-terminal domain of ligase-like"/>
    <property type="match status" value="1"/>
</dbReference>
<evidence type="ECO:0000256" key="5">
    <source>
        <dbReference type="SAM" id="MobiDB-lite"/>
    </source>
</evidence>
<comment type="caution">
    <text evidence="8">The sequence shown here is derived from an EMBL/GenBank/DDBJ whole genome shotgun (WGS) entry which is preliminary data.</text>
</comment>
<sequence>MSDRQADLPRRDANFAALTPLDYIARAAQVHGDRLAVVHGPVRRNWRDTYARTRRLASALMRVGIERGDVVAVLMPNTPAMVEAHFGVPMAGAVLAALNYRLDPASLVYMLEHCAAKVLLVDAEFAACALELEAACPHLRVIVDTDPVAPGAFSLDRMRGWTNYEDFLAGGDPHFAWLRPLDEWDAIALNYTSGTTGKPKGVVLHHRGAALSALSIVLDWDMPMHPVYLWTLPLFHCNGWSCAWALAARAGVNVCLRRVDAALVVDLMCTERVTHYCGAPIVQTLLADEIDTRLGEWHARGARSVHALLAGAAPSPTLFKRLETLGIVPSHGYGLTETYGPAAICVPRDEWDALDPAERAAKRARQGVAYQLQLGLSVRHPETLEPVPADGTTIGELMFRGNLCMKGYLSNGEATDKAFAHGWFHTGDLAVQWPDGYVQIKDRSKDIIISGGENISSIDIENALYQHPAVSAVAVVAMADEKWGEVPCAFVETRSGMRVSADELIAHCRTRLAGFKMPKAIRFEPLPKTSTGKIQKHELRARLTARPREDVAEPSVSPQ</sequence>
<evidence type="ECO:0000256" key="3">
    <source>
        <dbReference type="ARBA" id="ARBA00022832"/>
    </source>
</evidence>
<dbReference type="GO" id="GO:0016874">
    <property type="term" value="F:ligase activity"/>
    <property type="evidence" value="ECO:0007669"/>
    <property type="project" value="UniProtKB-KW"/>
</dbReference>
<dbReference type="Pfam" id="PF00501">
    <property type="entry name" value="AMP-binding"/>
    <property type="match status" value="1"/>
</dbReference>
<dbReference type="PANTHER" id="PTHR43859:SF4">
    <property type="entry name" value="BUTANOATE--COA LIGASE AAE1-RELATED"/>
    <property type="match status" value="1"/>
</dbReference>
<dbReference type="InterPro" id="IPR045851">
    <property type="entry name" value="AMP-bd_C_sf"/>
</dbReference>
<accession>A0A2N7VBG3</accession>
<dbReference type="Gene3D" id="3.30.300.30">
    <property type="match status" value="1"/>
</dbReference>
<dbReference type="PANTHER" id="PTHR43859">
    <property type="entry name" value="ACYL-ACTIVATING ENZYME"/>
    <property type="match status" value="1"/>
</dbReference>
<dbReference type="OrthoDB" id="9766486at2"/>
<dbReference type="AlphaFoldDB" id="A0A2N7VBG3"/>
<evidence type="ECO:0000256" key="2">
    <source>
        <dbReference type="ARBA" id="ARBA00022598"/>
    </source>
</evidence>
<dbReference type="GO" id="GO:0006631">
    <property type="term" value="P:fatty acid metabolic process"/>
    <property type="evidence" value="ECO:0007669"/>
    <property type="project" value="UniProtKB-KW"/>
</dbReference>
<name>A0A2N7VBG3_9BURK</name>
<dbReference type="NCBIfam" id="NF006020">
    <property type="entry name" value="PRK08162.1"/>
    <property type="match status" value="1"/>
</dbReference>
<keyword evidence="9" id="KW-1185">Reference proteome</keyword>
<evidence type="ECO:0000259" key="6">
    <source>
        <dbReference type="Pfam" id="PF00501"/>
    </source>
</evidence>
<feature type="region of interest" description="Disordered" evidence="5">
    <location>
        <begin position="531"/>
        <end position="559"/>
    </location>
</feature>
<feature type="domain" description="AMP-dependent synthetase/ligase" evidence="6">
    <location>
        <begin position="25"/>
        <end position="409"/>
    </location>
</feature>
<dbReference type="InterPro" id="IPR020845">
    <property type="entry name" value="AMP-binding_CS"/>
</dbReference>
<dbReference type="EMBL" id="PNYA01000044">
    <property type="protein sequence ID" value="PMS14513.1"/>
    <property type="molecule type" value="Genomic_DNA"/>
</dbReference>
<evidence type="ECO:0000259" key="7">
    <source>
        <dbReference type="Pfam" id="PF13193"/>
    </source>
</evidence>
<proteinExistence type="inferred from homology"/>
<evidence type="ECO:0000256" key="1">
    <source>
        <dbReference type="ARBA" id="ARBA00006432"/>
    </source>
</evidence>
<keyword evidence="2" id="KW-0436">Ligase</keyword>
<gene>
    <name evidence="8" type="ORF">C0Z18_31235</name>
</gene>
<protein>
    <submittedName>
        <fullName evidence="8">Acyl-CoA synthetase</fullName>
    </submittedName>
</protein>
<dbReference type="InterPro" id="IPR025110">
    <property type="entry name" value="AMP-bd_C"/>
</dbReference>
<keyword evidence="3" id="KW-0276">Fatty acid metabolism</keyword>
<dbReference type="RefSeq" id="WP_102649324.1">
    <property type="nucleotide sequence ID" value="NZ_PNYA01000044.1"/>
</dbReference>
<evidence type="ECO:0000313" key="9">
    <source>
        <dbReference type="Proteomes" id="UP000235616"/>
    </source>
</evidence>